<accession>A0ABD3H9A1</accession>
<evidence type="ECO:0000313" key="3">
    <source>
        <dbReference type="Proteomes" id="UP001633002"/>
    </source>
</evidence>
<dbReference type="EMBL" id="JBJQOH010000004">
    <property type="protein sequence ID" value="KAL3688080.1"/>
    <property type="molecule type" value="Genomic_DNA"/>
</dbReference>
<organism evidence="2 3">
    <name type="scientific">Riccia sorocarpa</name>
    <dbReference type="NCBI Taxonomy" id="122646"/>
    <lineage>
        <taxon>Eukaryota</taxon>
        <taxon>Viridiplantae</taxon>
        <taxon>Streptophyta</taxon>
        <taxon>Embryophyta</taxon>
        <taxon>Marchantiophyta</taxon>
        <taxon>Marchantiopsida</taxon>
        <taxon>Marchantiidae</taxon>
        <taxon>Marchantiales</taxon>
        <taxon>Ricciaceae</taxon>
        <taxon>Riccia</taxon>
    </lineage>
</organism>
<proteinExistence type="predicted"/>
<keyword evidence="3" id="KW-1185">Reference proteome</keyword>
<evidence type="ECO:0000256" key="1">
    <source>
        <dbReference type="SAM" id="MobiDB-lite"/>
    </source>
</evidence>
<gene>
    <name evidence="2" type="ORF">R1sor_014389</name>
</gene>
<protein>
    <submittedName>
        <fullName evidence="2">Uncharacterized protein</fullName>
    </submittedName>
</protein>
<dbReference type="Proteomes" id="UP001633002">
    <property type="component" value="Unassembled WGS sequence"/>
</dbReference>
<reference evidence="2 3" key="1">
    <citation type="submission" date="2024-09" db="EMBL/GenBank/DDBJ databases">
        <title>Chromosome-scale assembly of Riccia sorocarpa.</title>
        <authorList>
            <person name="Paukszto L."/>
        </authorList>
    </citation>
    <scope>NUCLEOTIDE SEQUENCE [LARGE SCALE GENOMIC DNA]</scope>
    <source>
        <strain evidence="2">LP-2024</strain>
        <tissue evidence="2">Aerial parts of the thallus</tissue>
    </source>
</reference>
<name>A0ABD3H9A1_9MARC</name>
<comment type="caution">
    <text evidence="2">The sequence shown here is derived from an EMBL/GenBank/DDBJ whole genome shotgun (WGS) entry which is preliminary data.</text>
</comment>
<sequence>MTWVQEFSLNREINVESLQEHIAAAEDTRTMDASKLGFDDGDMEVTGVLAMQAKKKELLSEPKRRMKEVTESWLDTFLKAGWSYRMNPPQHQVPGQQFRNWLAKKSQLPVVKWSKLWNYPNPFLSGVQWRSGHVPIEVLQNQVNYSSEDAFKTLTPFWQSSKVWSYEDRNHEGTSKEAPTAKPAEDEDEDDEDVICHMTPRLPASVDSWLISRI</sequence>
<dbReference type="AlphaFoldDB" id="A0ABD3H9A1"/>
<feature type="region of interest" description="Disordered" evidence="1">
    <location>
        <begin position="168"/>
        <end position="192"/>
    </location>
</feature>
<evidence type="ECO:0000313" key="2">
    <source>
        <dbReference type="EMBL" id="KAL3688080.1"/>
    </source>
</evidence>